<evidence type="ECO:0000256" key="1">
    <source>
        <dbReference type="SAM" id="MobiDB-lite"/>
    </source>
</evidence>
<organism evidence="3 4">
    <name type="scientific">Rhizopus microsporus</name>
    <dbReference type="NCBI Taxonomy" id="58291"/>
    <lineage>
        <taxon>Eukaryota</taxon>
        <taxon>Fungi</taxon>
        <taxon>Fungi incertae sedis</taxon>
        <taxon>Mucoromycota</taxon>
        <taxon>Mucoromycotina</taxon>
        <taxon>Mucoromycetes</taxon>
        <taxon>Mucorales</taxon>
        <taxon>Mucorineae</taxon>
        <taxon>Rhizopodaceae</taxon>
        <taxon>Rhizopus</taxon>
    </lineage>
</organism>
<gene>
    <name evidence="3" type="ORF">BCV71DRAFT_294909</name>
</gene>
<keyword evidence="2" id="KW-0812">Transmembrane</keyword>
<reference evidence="3 4" key="1">
    <citation type="journal article" date="2016" name="Proc. Natl. Acad. Sci. U.S.A.">
        <title>Lipid metabolic changes in an early divergent fungus govern the establishment of a mutualistic symbiosis with endobacteria.</title>
        <authorList>
            <person name="Lastovetsky O.A."/>
            <person name="Gaspar M.L."/>
            <person name="Mondo S.J."/>
            <person name="LaButti K.M."/>
            <person name="Sandor L."/>
            <person name="Grigoriev I.V."/>
            <person name="Henry S.A."/>
            <person name="Pawlowska T.E."/>
        </authorList>
    </citation>
    <scope>NUCLEOTIDE SEQUENCE [LARGE SCALE GENOMIC DNA]</scope>
    <source>
        <strain evidence="3 4">ATCC 11559</strain>
    </source>
</reference>
<evidence type="ECO:0000313" key="4">
    <source>
        <dbReference type="Proteomes" id="UP000242381"/>
    </source>
</evidence>
<proteinExistence type="predicted"/>
<accession>A0A1X0RJY9</accession>
<sequence>MLFVQVNCLLWPIGMICPLIVSIAMNLTMPLLVALNFLVSNVNFSSVSSVAMFRQTVLNDCPERPSAVNDSENITTETPSGEHDGSTSIPKFKKATLFLILKIQICQSIQEINQNSSSSISRLSFPASATAEAHSDDEMEEQDKTWKIKKYRRILQDLKVQNPDVVQAESEHSAVLSDFYGQTDNRYPLFRKIRLSEYFNKHHADQKLVQDLRTRYHEPIRGLGFRRLLKKHGLQFYLIDEHKSSRCCSICRNESLHTFRRVSNPQLYRCERYPTVIFHGLLR</sequence>
<feature type="transmembrane region" description="Helical" evidence="2">
    <location>
        <begin position="12"/>
        <end position="39"/>
    </location>
</feature>
<name>A0A1X0RJY9_RHIZD</name>
<feature type="compositionally biased region" description="Polar residues" evidence="1">
    <location>
        <begin position="68"/>
        <end position="79"/>
    </location>
</feature>
<dbReference type="AlphaFoldDB" id="A0A1X0RJY9"/>
<evidence type="ECO:0000256" key="2">
    <source>
        <dbReference type="SAM" id="Phobius"/>
    </source>
</evidence>
<feature type="region of interest" description="Disordered" evidence="1">
    <location>
        <begin position="64"/>
        <end position="87"/>
    </location>
</feature>
<dbReference type="VEuPathDB" id="FungiDB:BCV72DRAFT_255692"/>
<dbReference type="EMBL" id="KV921771">
    <property type="protein sequence ID" value="ORE12228.1"/>
    <property type="molecule type" value="Genomic_DNA"/>
</dbReference>
<keyword evidence="2" id="KW-1133">Transmembrane helix</keyword>
<protein>
    <submittedName>
        <fullName evidence="3">Uncharacterized protein</fullName>
    </submittedName>
</protein>
<evidence type="ECO:0000313" key="3">
    <source>
        <dbReference type="EMBL" id="ORE12228.1"/>
    </source>
</evidence>
<dbReference type="Proteomes" id="UP000242381">
    <property type="component" value="Unassembled WGS sequence"/>
</dbReference>
<keyword evidence="2" id="KW-0472">Membrane</keyword>